<protein>
    <recommendedName>
        <fullName evidence="3">HTH IS21-type domain-containing protein</fullName>
    </recommendedName>
</protein>
<evidence type="ECO:0008006" key="3">
    <source>
        <dbReference type="Google" id="ProtNLM"/>
    </source>
</evidence>
<accession>A0A017RRD0</accession>
<dbReference type="InterPro" id="IPR009057">
    <property type="entry name" value="Homeodomain-like_sf"/>
</dbReference>
<dbReference type="Gene3D" id="1.10.10.60">
    <property type="entry name" value="Homeodomain-like"/>
    <property type="match status" value="1"/>
</dbReference>
<evidence type="ECO:0000313" key="1">
    <source>
        <dbReference type="EMBL" id="EYE87202.1"/>
    </source>
</evidence>
<gene>
    <name evidence="1" type="ORF">Q428_14625</name>
</gene>
<dbReference type="Proteomes" id="UP000019681">
    <property type="component" value="Unassembled WGS sequence"/>
</dbReference>
<organism evidence="1 2">
    <name type="scientific">Fervidicella metallireducens AeB</name>
    <dbReference type="NCBI Taxonomy" id="1403537"/>
    <lineage>
        <taxon>Bacteria</taxon>
        <taxon>Bacillati</taxon>
        <taxon>Bacillota</taxon>
        <taxon>Clostridia</taxon>
        <taxon>Eubacteriales</taxon>
        <taxon>Clostridiaceae</taxon>
        <taxon>Fervidicella</taxon>
    </lineage>
</organism>
<dbReference type="SUPFAM" id="SSF46689">
    <property type="entry name" value="Homeodomain-like"/>
    <property type="match status" value="1"/>
</dbReference>
<proteinExistence type="predicted"/>
<dbReference type="AlphaFoldDB" id="A0A017RRD0"/>
<evidence type="ECO:0000313" key="2">
    <source>
        <dbReference type="Proteomes" id="UP000019681"/>
    </source>
</evidence>
<comment type="caution">
    <text evidence="1">The sequence shown here is derived from an EMBL/GenBank/DDBJ whole genome shotgun (WGS) entry which is preliminary data.</text>
</comment>
<dbReference type="EMBL" id="AZQP01000096">
    <property type="protein sequence ID" value="EYE87202.1"/>
    <property type="molecule type" value="Genomic_DNA"/>
</dbReference>
<dbReference type="STRING" id="1403537.Q428_14625"/>
<sequence length="182" mass="21520">MNTEEGWKMYIDIKHLKSRGFSNSKISKLLGISRPTVIKYVNMEPEEFAQEMNKRKHRTKKAQKYEEDIIGWLKQYPQMTAAQVFDWLEEKYEKIDFNESTMRNYVRFIRKEYDILKDSSTRQYEASDDPPMGKQMQVDFGEKKVLSQMGKKYLSMLCALFYLTQDSNIVNGKQGPLRLAIS</sequence>
<reference evidence="1 2" key="1">
    <citation type="journal article" date="2014" name="Genome Announc.">
        <title>Draft Genome Sequence of Fervidicella metallireducens Strain AeBT, an Iron-Reducing Thermoanaerobe from the Great Artesian Basin.</title>
        <authorList>
            <person name="Patel B.K."/>
        </authorList>
    </citation>
    <scope>NUCLEOTIDE SEQUENCE [LARGE SCALE GENOMIC DNA]</scope>
    <source>
        <strain evidence="1 2">AeB</strain>
    </source>
</reference>
<name>A0A017RRD0_9CLOT</name>
<keyword evidence="2" id="KW-1185">Reference proteome</keyword>